<evidence type="ECO:0000256" key="1">
    <source>
        <dbReference type="ARBA" id="ARBA00004496"/>
    </source>
</evidence>
<evidence type="ECO:0000256" key="3">
    <source>
        <dbReference type="ARBA" id="ARBA00023186"/>
    </source>
</evidence>
<evidence type="ECO:0000256" key="2">
    <source>
        <dbReference type="ARBA" id="ARBA00022490"/>
    </source>
</evidence>
<reference evidence="4 5" key="1">
    <citation type="journal article" date="2019" name="PLoS Biol.">
        <title>Sex chromosomes control vertical transmission of feminizing Wolbachia symbionts in an isopod.</title>
        <authorList>
            <person name="Becking T."/>
            <person name="Chebbi M.A."/>
            <person name="Giraud I."/>
            <person name="Moumen B."/>
            <person name="Laverre T."/>
            <person name="Caubet Y."/>
            <person name="Peccoud J."/>
            <person name="Gilbert C."/>
            <person name="Cordaux R."/>
        </authorList>
    </citation>
    <scope>NUCLEOTIDE SEQUENCE [LARGE SCALE GENOMIC DNA]</scope>
    <source>
        <strain evidence="4">ANa2</strain>
        <tissue evidence="4">Whole body excluding digestive tract and cuticle</tissue>
    </source>
</reference>
<protein>
    <submittedName>
        <fullName evidence="4">p53 and DNA damage-regulated protein 1</fullName>
    </submittedName>
</protein>
<dbReference type="CDD" id="cd22860">
    <property type="entry name" value="PDRG1"/>
    <property type="match status" value="1"/>
</dbReference>
<dbReference type="InterPro" id="IPR030482">
    <property type="entry name" value="PDRG1"/>
</dbReference>
<dbReference type="GO" id="GO:0005737">
    <property type="term" value="C:cytoplasm"/>
    <property type="evidence" value="ECO:0007669"/>
    <property type="project" value="UniProtKB-SubCell"/>
</dbReference>
<name>A0A5N5TJF3_9CRUS</name>
<dbReference type="Proteomes" id="UP000326759">
    <property type="component" value="Unassembled WGS sequence"/>
</dbReference>
<dbReference type="OrthoDB" id="20282at2759"/>
<dbReference type="AlphaFoldDB" id="A0A5N5TJF3"/>
<evidence type="ECO:0000313" key="4">
    <source>
        <dbReference type="EMBL" id="KAB7505990.1"/>
    </source>
</evidence>
<dbReference type="EMBL" id="SEYY01001042">
    <property type="protein sequence ID" value="KAB7505990.1"/>
    <property type="molecule type" value="Genomic_DNA"/>
</dbReference>
<accession>A0A5N5TJF3</accession>
<comment type="caution">
    <text evidence="4">The sequence shown here is derived from an EMBL/GenBank/DDBJ whole genome shotgun (WGS) entry which is preliminary data.</text>
</comment>
<sequence>MALYPEIVEKHFEKIEKIAEETLSDQQEIRCLDKRCNKNREALRQLQTNPNCLSSKSWVCVGNLFIRLPTHEVKKNIEQDMLDVSLIEYSDKLKS</sequence>
<evidence type="ECO:0000313" key="5">
    <source>
        <dbReference type="Proteomes" id="UP000326759"/>
    </source>
</evidence>
<keyword evidence="5" id="KW-1185">Reference proteome</keyword>
<gene>
    <name evidence="4" type="primary">Pdrg1</name>
    <name evidence="4" type="ORF">Anas_10852</name>
</gene>
<keyword evidence="2" id="KW-0963">Cytoplasm</keyword>
<comment type="subcellular location">
    <subcellularLocation>
        <location evidence="1">Cytoplasm</location>
    </subcellularLocation>
</comment>
<keyword evidence="3" id="KW-0143">Chaperone</keyword>
<proteinExistence type="predicted"/>
<dbReference type="PANTHER" id="PTHR21162">
    <property type="entry name" value="P53 AND DNA DAMAGE-REGULATED PROTEIN"/>
    <property type="match status" value="1"/>
</dbReference>
<dbReference type="PANTHER" id="PTHR21162:SF0">
    <property type="entry name" value="P53 AND DNA DAMAGE-REGULATED PROTEIN 1"/>
    <property type="match status" value="1"/>
</dbReference>
<organism evidence="4 5">
    <name type="scientific">Armadillidium nasatum</name>
    <dbReference type="NCBI Taxonomy" id="96803"/>
    <lineage>
        <taxon>Eukaryota</taxon>
        <taxon>Metazoa</taxon>
        <taxon>Ecdysozoa</taxon>
        <taxon>Arthropoda</taxon>
        <taxon>Crustacea</taxon>
        <taxon>Multicrustacea</taxon>
        <taxon>Malacostraca</taxon>
        <taxon>Eumalacostraca</taxon>
        <taxon>Peracarida</taxon>
        <taxon>Isopoda</taxon>
        <taxon>Oniscidea</taxon>
        <taxon>Crinocheta</taxon>
        <taxon>Armadillidiidae</taxon>
        <taxon>Armadillidium</taxon>
    </lineage>
</organism>